<keyword evidence="14" id="KW-0472">Membrane</keyword>
<dbReference type="InterPro" id="IPR011707">
    <property type="entry name" value="Cu-oxidase-like_N"/>
</dbReference>
<dbReference type="InterPro" id="IPR045087">
    <property type="entry name" value="Cu-oxidase_fam"/>
</dbReference>
<dbReference type="EMBL" id="VFOS01000003">
    <property type="protein sequence ID" value="TQL58478.1"/>
    <property type="molecule type" value="Genomic_DNA"/>
</dbReference>
<feature type="binding site" description="type 1 copper site" evidence="12">
    <location>
        <position position="808"/>
    </location>
    <ligand>
        <name>Cu cation</name>
        <dbReference type="ChEBI" id="CHEBI:23378"/>
        <label>1</label>
    </ligand>
</feature>
<feature type="region of interest" description="Disordered" evidence="13">
    <location>
        <begin position="613"/>
        <end position="681"/>
    </location>
</feature>
<evidence type="ECO:0000259" key="16">
    <source>
        <dbReference type="Pfam" id="PF13473"/>
    </source>
</evidence>
<evidence type="ECO:0000256" key="5">
    <source>
        <dbReference type="ARBA" id="ARBA00011882"/>
    </source>
</evidence>
<evidence type="ECO:0000256" key="4">
    <source>
        <dbReference type="ARBA" id="ARBA00011233"/>
    </source>
</evidence>
<dbReference type="PRINTS" id="PR00695">
    <property type="entry name" value="CUNO2RDTASE"/>
</dbReference>
<evidence type="ECO:0000256" key="1">
    <source>
        <dbReference type="ARBA" id="ARBA00001960"/>
    </source>
</evidence>
<dbReference type="AlphaFoldDB" id="A0A542ZDT7"/>
<feature type="transmembrane region" description="Helical" evidence="14">
    <location>
        <begin position="45"/>
        <end position="67"/>
    </location>
</feature>
<evidence type="ECO:0000256" key="10">
    <source>
        <dbReference type="ARBA" id="ARBA00023008"/>
    </source>
</evidence>
<accession>A0A542ZDT7</accession>
<feature type="domain" description="Plastocyanin-like" evidence="15">
    <location>
        <begin position="708"/>
        <end position="817"/>
    </location>
</feature>
<feature type="binding site" description="type 1 copper site" evidence="12">
    <location>
        <position position="794"/>
    </location>
    <ligand>
        <name>Cu cation</name>
        <dbReference type="ChEBI" id="CHEBI:23378"/>
        <label>1</label>
    </ligand>
</feature>
<keyword evidence="9" id="KW-0560">Oxidoreductase</keyword>
<keyword evidence="8" id="KW-0677">Repeat</keyword>
<dbReference type="PANTHER" id="PTHR11709:SF394">
    <property type="entry name" value="FI03373P-RELATED"/>
    <property type="match status" value="1"/>
</dbReference>
<sequence>MIPIQATTKPRRMSRTDRITTVWMIVAVVTMGVGIATRGSMAQQYWTMIHVVTLGVLTNAILQWSWFFTRALLHLRRDDRHSGRDNAIRVVAFNVVFIGLIAGMWSAHAWLTVVCAGLIGAVIAWHGIALLIAARTPLASHYRTLTWYYATAAAFLVLGCVVAGFITVAMFEAGAPAWIVDARDELTLVHAIVNLGGWIGLTMAGTLVTLGPTMLRTRMDESAVPRARRALTWLALSLLAAATSAITGPLWLVGASLAGFTLALLLGIGVPLGRAALAKRPGSYATWTTMAGITFIVVALGAVAVNALRASDVSELRALNVPWLIVLGVGGMCQIFVAALTHLMPIVVGGGPAHVRLGMTTLETAWPARLAARCAALILLMGPFGDDLQLTWWGIVLATFIVDIALFALSGVRQGRAKRSSTPTTPDTTPGRGDAPTPATSPLRVAAPPLNATPASPVPERAPAPGPRPHPGVLGGPLARAVWALGGITAVLAITLIATLPHDSAAPSGSTTASVTPTGESTQVTLTVENMSYSPARIEVPVGNALVVTLHNTGDQRHDLVFANGARIEGVAPGASATVTVGVIAGDVEGWCSIAGHRQMGMTVQVVATGISDESSASPANGAEPGDAGDADDGNGGGGADDEGTAHGGAHAGHGGTATDAGQGGGATENSSSATMAELSRQAELSDAALAELPPLGSETYHRATFRVTESTQQVTAGLTRQIWTYNGQTPGPVLHGRVGDTFTITLINDGTMGHSIDFHAGEVAPNAPMATIEPGESLEYTFTAGRSGIWMYHCSTMPMSNHIANGMFGAVVIEPDDLPAADRTYVLVHGEQYLGGNGEPADASKVAAGIADVAAFNGRAFQYDAHPLAARVGERVRVWVLNAGPNSSLTFHVVGAQFDTVWREGVYSVRQGEAAGVEGTTGAQALPLLAAEGGFVEFVPKEAGDYPFVNHQMSLAEKGAHGIFAVTR</sequence>
<dbReference type="GO" id="GO:0050421">
    <property type="term" value="F:nitrite reductase (NO-forming) activity"/>
    <property type="evidence" value="ECO:0007669"/>
    <property type="project" value="UniProtKB-EC"/>
</dbReference>
<comment type="cofactor">
    <cofactor evidence="1 12">
        <name>Cu(+)</name>
        <dbReference type="ChEBI" id="CHEBI:49552"/>
    </cofactor>
</comment>
<evidence type="ECO:0000313" key="18">
    <source>
        <dbReference type="Proteomes" id="UP000315389"/>
    </source>
</evidence>
<feature type="compositionally biased region" description="Low complexity" evidence="13">
    <location>
        <begin position="420"/>
        <end position="440"/>
    </location>
</feature>
<proteinExistence type="inferred from homology"/>
<evidence type="ECO:0000256" key="14">
    <source>
        <dbReference type="SAM" id="Phobius"/>
    </source>
</evidence>
<gene>
    <name evidence="17" type="ORF">FB461_1891</name>
</gene>
<keyword evidence="10 12" id="KW-0186">Copper</keyword>
<comment type="subunit">
    <text evidence="4">Homotrimer.</text>
</comment>
<comment type="cofactor">
    <cofactor evidence="2 12">
        <name>Cu(2+)</name>
        <dbReference type="ChEBI" id="CHEBI:29036"/>
    </cofactor>
</comment>
<protein>
    <recommendedName>
        <fullName evidence="6">Copper-containing nitrite reductase</fullName>
        <ecNumber evidence="5">1.7.2.1</ecNumber>
    </recommendedName>
</protein>
<keyword evidence="14" id="KW-0812">Transmembrane</keyword>
<dbReference type="Gene3D" id="2.60.40.420">
    <property type="entry name" value="Cupredoxins - blue copper proteins"/>
    <property type="match status" value="3"/>
</dbReference>
<evidence type="ECO:0000256" key="6">
    <source>
        <dbReference type="ARBA" id="ARBA00017290"/>
    </source>
</evidence>
<feature type="region of interest" description="Disordered" evidence="13">
    <location>
        <begin position="416"/>
        <end position="471"/>
    </location>
</feature>
<feature type="compositionally biased region" description="Pro residues" evidence="13">
    <location>
        <begin position="456"/>
        <end position="470"/>
    </location>
</feature>
<feature type="transmembrane region" description="Helical" evidence="14">
    <location>
        <begin position="231"/>
        <end position="251"/>
    </location>
</feature>
<feature type="binding site" description="type 1 copper site" evidence="12">
    <location>
        <position position="795"/>
    </location>
    <ligand>
        <name>Cu cation</name>
        <dbReference type="ChEBI" id="CHEBI:23378"/>
        <label>1</label>
    </ligand>
</feature>
<comment type="similarity">
    <text evidence="3">Belongs to the multicopper oxidase family.</text>
</comment>
<evidence type="ECO:0000256" key="3">
    <source>
        <dbReference type="ARBA" id="ARBA00010609"/>
    </source>
</evidence>
<keyword evidence="7 12" id="KW-0479">Metal-binding</keyword>
<feature type="transmembrane region" description="Helical" evidence="14">
    <location>
        <begin position="478"/>
        <end position="500"/>
    </location>
</feature>
<feature type="domain" description="EfeO-type cupredoxin-like" evidence="16">
    <location>
        <begin position="513"/>
        <end position="582"/>
    </location>
</feature>
<evidence type="ECO:0000256" key="12">
    <source>
        <dbReference type="PIRSR" id="PIRSR601287-1"/>
    </source>
</evidence>
<dbReference type="GO" id="GO:0005507">
    <property type="term" value="F:copper ion binding"/>
    <property type="evidence" value="ECO:0007669"/>
    <property type="project" value="InterPro"/>
</dbReference>
<dbReference type="EC" id="1.7.2.1" evidence="5"/>
<feature type="binding site" description="type 1 copper site" evidence="12">
    <location>
        <position position="755"/>
    </location>
    <ligand>
        <name>Cu cation</name>
        <dbReference type="ChEBI" id="CHEBI:23378"/>
        <label>1</label>
    </ligand>
</feature>
<dbReference type="InterPro" id="IPR028096">
    <property type="entry name" value="EfeO_Cupredoxin"/>
</dbReference>
<organism evidence="17 18">
    <name type="scientific">Rarobacter faecitabidus</name>
    <dbReference type="NCBI Taxonomy" id="13243"/>
    <lineage>
        <taxon>Bacteria</taxon>
        <taxon>Bacillati</taxon>
        <taxon>Actinomycetota</taxon>
        <taxon>Actinomycetes</taxon>
        <taxon>Micrococcales</taxon>
        <taxon>Rarobacteraceae</taxon>
        <taxon>Rarobacter</taxon>
    </lineage>
</organism>
<evidence type="ECO:0000313" key="17">
    <source>
        <dbReference type="EMBL" id="TQL58478.1"/>
    </source>
</evidence>
<feature type="transmembrane region" description="Helical" evidence="14">
    <location>
        <begin position="111"/>
        <end position="134"/>
    </location>
</feature>
<feature type="binding site" description="type 1 copper site" evidence="12">
    <location>
        <position position="803"/>
    </location>
    <ligand>
        <name>Cu cation</name>
        <dbReference type="ChEBI" id="CHEBI:23378"/>
        <label>1</label>
    </ligand>
</feature>
<feature type="transmembrane region" description="Helical" evidence="14">
    <location>
        <begin position="323"/>
        <end position="345"/>
    </location>
</feature>
<evidence type="ECO:0000256" key="11">
    <source>
        <dbReference type="ARBA" id="ARBA00049340"/>
    </source>
</evidence>
<dbReference type="PANTHER" id="PTHR11709">
    <property type="entry name" value="MULTI-COPPER OXIDASE"/>
    <property type="match status" value="1"/>
</dbReference>
<feature type="transmembrane region" description="Helical" evidence="14">
    <location>
        <begin position="146"/>
        <end position="171"/>
    </location>
</feature>
<dbReference type="InterPro" id="IPR001287">
    <property type="entry name" value="NO2-reductase_Cu"/>
</dbReference>
<evidence type="ECO:0000256" key="9">
    <source>
        <dbReference type="ARBA" id="ARBA00023002"/>
    </source>
</evidence>
<dbReference type="CDD" id="cd04208">
    <property type="entry name" value="CuRO_2_CuNIR"/>
    <property type="match status" value="1"/>
</dbReference>
<feature type="transmembrane region" description="Helical" evidence="14">
    <location>
        <begin position="284"/>
        <end position="303"/>
    </location>
</feature>
<evidence type="ECO:0000256" key="7">
    <source>
        <dbReference type="ARBA" id="ARBA00022723"/>
    </source>
</evidence>
<dbReference type="CDD" id="cd00920">
    <property type="entry name" value="Cupredoxin"/>
    <property type="match status" value="1"/>
</dbReference>
<comment type="catalytic activity">
    <reaction evidence="11">
        <text>nitric oxide + Fe(III)-[cytochrome c] + H2O = Fe(II)-[cytochrome c] + nitrite + 2 H(+)</text>
        <dbReference type="Rhea" id="RHEA:15233"/>
        <dbReference type="Rhea" id="RHEA-COMP:10350"/>
        <dbReference type="Rhea" id="RHEA-COMP:14399"/>
        <dbReference type="ChEBI" id="CHEBI:15377"/>
        <dbReference type="ChEBI" id="CHEBI:15378"/>
        <dbReference type="ChEBI" id="CHEBI:16301"/>
        <dbReference type="ChEBI" id="CHEBI:16480"/>
        <dbReference type="ChEBI" id="CHEBI:29033"/>
        <dbReference type="ChEBI" id="CHEBI:29034"/>
        <dbReference type="EC" id="1.7.2.1"/>
    </reaction>
</comment>
<feature type="binding site" description="type 1 copper site" evidence="12">
    <location>
        <position position="760"/>
    </location>
    <ligand>
        <name>Cu cation</name>
        <dbReference type="ChEBI" id="CHEBI:23378"/>
        <label>1</label>
    </ligand>
</feature>
<feature type="transmembrane region" description="Helical" evidence="14">
    <location>
        <begin position="191"/>
        <end position="210"/>
    </location>
</feature>
<feature type="compositionally biased region" description="Gly residues" evidence="13">
    <location>
        <begin position="646"/>
        <end position="667"/>
    </location>
</feature>
<dbReference type="RefSeq" id="WP_246046187.1">
    <property type="nucleotide sequence ID" value="NZ_BAAASV010000002.1"/>
</dbReference>
<feature type="transmembrane region" description="Helical" evidence="14">
    <location>
        <begin position="390"/>
        <end position="409"/>
    </location>
</feature>
<evidence type="ECO:0000259" key="15">
    <source>
        <dbReference type="Pfam" id="PF07732"/>
    </source>
</evidence>
<comment type="caution">
    <text evidence="17">The sequence shown here is derived from an EMBL/GenBank/DDBJ whole genome shotgun (WGS) entry which is preliminary data.</text>
</comment>
<dbReference type="InterPro" id="IPR008972">
    <property type="entry name" value="Cupredoxin"/>
</dbReference>
<name>A0A542ZDT7_RARFA</name>
<dbReference type="CDD" id="cd11020">
    <property type="entry name" value="CuRO_1_CuNIR"/>
    <property type="match status" value="1"/>
</dbReference>
<feature type="binding site" description="type 1 copper site" evidence="12">
    <location>
        <position position="952"/>
    </location>
    <ligand>
        <name>Cu cation</name>
        <dbReference type="ChEBI" id="CHEBI:23378"/>
        <label>1</label>
    </ligand>
</feature>
<evidence type="ECO:0000256" key="13">
    <source>
        <dbReference type="SAM" id="MobiDB-lite"/>
    </source>
</evidence>
<dbReference type="SUPFAM" id="SSF49503">
    <property type="entry name" value="Cupredoxins"/>
    <property type="match status" value="3"/>
</dbReference>
<feature type="transmembrane region" description="Helical" evidence="14">
    <location>
        <begin position="21"/>
        <end position="39"/>
    </location>
</feature>
<reference evidence="17 18" key="1">
    <citation type="submission" date="2019-06" db="EMBL/GenBank/DDBJ databases">
        <title>Sequencing the genomes of 1000 actinobacteria strains.</title>
        <authorList>
            <person name="Klenk H.-P."/>
        </authorList>
    </citation>
    <scope>NUCLEOTIDE SEQUENCE [LARGE SCALE GENOMIC DNA]</scope>
    <source>
        <strain evidence="17 18">DSM 4813</strain>
    </source>
</reference>
<dbReference type="Pfam" id="PF07732">
    <property type="entry name" value="Cu-oxidase_3"/>
    <property type="match status" value="1"/>
</dbReference>
<evidence type="ECO:0000256" key="2">
    <source>
        <dbReference type="ARBA" id="ARBA00001973"/>
    </source>
</evidence>
<evidence type="ECO:0000256" key="8">
    <source>
        <dbReference type="ARBA" id="ARBA00022737"/>
    </source>
</evidence>
<keyword evidence="18" id="KW-1185">Reference proteome</keyword>
<dbReference type="Pfam" id="PF13473">
    <property type="entry name" value="Cupredoxin_1"/>
    <property type="match status" value="1"/>
</dbReference>
<keyword evidence="14" id="KW-1133">Transmembrane helix</keyword>
<dbReference type="Proteomes" id="UP000315389">
    <property type="component" value="Unassembled WGS sequence"/>
</dbReference>
<feature type="transmembrane region" description="Helical" evidence="14">
    <location>
        <begin position="87"/>
        <end position="105"/>
    </location>
</feature>